<dbReference type="Pfam" id="PF05132">
    <property type="entry name" value="RNA_pol_Rpc4"/>
    <property type="match status" value="1"/>
</dbReference>
<dbReference type="GeneID" id="8199779"/>
<dbReference type="KEGG" id="ppa:PAS_chr3_0574"/>
<organism evidence="6 7">
    <name type="scientific">Komagataella phaffii (strain GS115 / ATCC 20864)</name>
    <name type="common">Yeast</name>
    <name type="synonym">Pichia pastoris</name>
    <dbReference type="NCBI Taxonomy" id="644223"/>
    <lineage>
        <taxon>Eukaryota</taxon>
        <taxon>Fungi</taxon>
        <taxon>Dikarya</taxon>
        <taxon>Ascomycota</taxon>
        <taxon>Saccharomycotina</taxon>
        <taxon>Pichiomycetes</taxon>
        <taxon>Pichiales</taxon>
        <taxon>Pichiaceae</taxon>
        <taxon>Komagataella</taxon>
    </lineage>
</organism>
<keyword evidence="4" id="KW-0539">Nucleus</keyword>
<feature type="compositionally biased region" description="Basic residues" evidence="5">
    <location>
        <begin position="30"/>
        <end position="41"/>
    </location>
</feature>
<feature type="compositionally biased region" description="Basic and acidic residues" evidence="5">
    <location>
        <begin position="165"/>
        <end position="178"/>
    </location>
</feature>
<dbReference type="AlphaFoldDB" id="C4R4Y6"/>
<name>C4R4Y6_KOMPG</name>
<reference evidence="6 7" key="1">
    <citation type="journal article" date="2009" name="Nat. Biotechnol.">
        <title>Genome sequence of the recombinant protein production host Pichia pastoris.</title>
        <authorList>
            <person name="De Schutter K."/>
            <person name="Lin Y.C."/>
            <person name="Tiels P."/>
            <person name="Van Hecke A."/>
            <person name="Glinka S."/>
            <person name="Weber-Lehmann J."/>
            <person name="Rouze P."/>
            <person name="Van de Peer Y."/>
            <person name="Callewaert N."/>
        </authorList>
    </citation>
    <scope>NUCLEOTIDE SEQUENCE [LARGE SCALE GENOMIC DNA]</scope>
    <source>
        <strain evidence="7">GS115 / ATCC 20864</strain>
    </source>
</reference>
<feature type="region of interest" description="Disordered" evidence="5">
    <location>
        <begin position="1"/>
        <end position="133"/>
    </location>
</feature>
<dbReference type="EMBL" id="FN392321">
    <property type="protein sequence ID" value="CAY70622.1"/>
    <property type="molecule type" value="Genomic_DNA"/>
</dbReference>
<dbReference type="STRING" id="644223.C4R4Y6"/>
<accession>C4R4Y6</accession>
<sequence>MSDDSNLNRLDSISRRTTPVGNESNASKKTGLKFKPKLVARRTKEERDKSAPVVVESQDPMRRKTRGTVTRGRGRGRGAPAGTHMVVAGPLSHGVQGHVGGDSRTRSTPLPSSTASTSEALKKLHGKSGSDDEFEVDDTTVIDVNTKFELNQDTELFPVRAPRVEHQENGEADVKIETDPNLLPGNTTTSREVSLKPEPMSDDETGAFTATPLEIKEQSATPEPISSLDPLQEKEEKSKLTKDYEHIKQLMEQMNVSKDDDGDVSMEPQSLPKPLFFQLPNTLPTFEGVGSEMHNLNGIIGSLRVHKSGRTTVKIGNVIMDVAEGGKSPVFQELIAINHDKKEIYNLGSVENKLIVTPSI</sequence>
<dbReference type="SMR" id="C4R4Y6"/>
<keyword evidence="3" id="KW-0804">Transcription</keyword>
<dbReference type="PANTHER" id="PTHR13408">
    <property type="entry name" value="DNA-DIRECTED RNA POLYMERASE III"/>
    <property type="match status" value="1"/>
</dbReference>
<protein>
    <recommendedName>
        <fullName evidence="8">DNA-directed RNA polymerase III subunit RPC4</fullName>
    </recommendedName>
</protein>
<proteinExistence type="predicted"/>
<keyword evidence="2" id="KW-0240">DNA-directed RNA polymerase</keyword>
<dbReference type="FunCoup" id="C4R4Y6">
    <property type="interactions" value="162"/>
</dbReference>
<dbReference type="OrthoDB" id="5836119at2759"/>
<evidence type="ECO:0000256" key="5">
    <source>
        <dbReference type="SAM" id="MobiDB-lite"/>
    </source>
</evidence>
<dbReference type="PANTHER" id="PTHR13408:SF0">
    <property type="entry name" value="DNA-DIRECTED RNA POLYMERASE III SUBUNIT RPC4"/>
    <property type="match status" value="1"/>
</dbReference>
<evidence type="ECO:0008006" key="8">
    <source>
        <dbReference type="Google" id="ProtNLM"/>
    </source>
</evidence>
<feature type="compositionally biased region" description="Polar residues" evidence="5">
    <location>
        <begin position="1"/>
        <end position="28"/>
    </location>
</feature>
<dbReference type="InterPro" id="IPR007811">
    <property type="entry name" value="RPC4"/>
</dbReference>
<evidence type="ECO:0000256" key="2">
    <source>
        <dbReference type="ARBA" id="ARBA00022478"/>
    </source>
</evidence>
<evidence type="ECO:0000313" key="6">
    <source>
        <dbReference type="EMBL" id="CAY70622.1"/>
    </source>
</evidence>
<evidence type="ECO:0000256" key="3">
    <source>
        <dbReference type="ARBA" id="ARBA00023163"/>
    </source>
</evidence>
<evidence type="ECO:0000313" key="7">
    <source>
        <dbReference type="Proteomes" id="UP000000314"/>
    </source>
</evidence>
<gene>
    <name evidence="6" type="ordered locus">PAS_chr3_0574</name>
</gene>
<comment type="subcellular location">
    <subcellularLocation>
        <location evidence="1">Nucleus</location>
    </subcellularLocation>
</comment>
<dbReference type="Proteomes" id="UP000000314">
    <property type="component" value="Chromosome 3"/>
</dbReference>
<evidence type="ECO:0000256" key="4">
    <source>
        <dbReference type="ARBA" id="ARBA00023242"/>
    </source>
</evidence>
<dbReference type="HOGENOM" id="CLU_056234_0_0_1"/>
<dbReference type="GO" id="GO:0005666">
    <property type="term" value="C:RNA polymerase III complex"/>
    <property type="evidence" value="ECO:0007669"/>
    <property type="project" value="InterPro"/>
</dbReference>
<evidence type="ECO:0000256" key="1">
    <source>
        <dbReference type="ARBA" id="ARBA00004123"/>
    </source>
</evidence>
<dbReference type="OMA" id="NNYAGTH"/>
<feature type="compositionally biased region" description="Low complexity" evidence="5">
    <location>
        <begin position="106"/>
        <end position="119"/>
    </location>
</feature>
<dbReference type="InParanoid" id="C4R4Y6"/>
<dbReference type="eggNOG" id="KOG3122">
    <property type="taxonomic scope" value="Eukaryota"/>
</dbReference>
<feature type="region of interest" description="Disordered" evidence="5">
    <location>
        <begin position="165"/>
        <end position="236"/>
    </location>
</feature>
<dbReference type="GO" id="GO:0042797">
    <property type="term" value="P:tRNA transcription by RNA polymerase III"/>
    <property type="evidence" value="ECO:0007669"/>
    <property type="project" value="TreeGrafter"/>
</dbReference>
<keyword evidence="7" id="KW-1185">Reference proteome</keyword>
<dbReference type="RefSeq" id="XP_002492801.1">
    <property type="nucleotide sequence ID" value="XM_002492756.1"/>
</dbReference>
<dbReference type="GO" id="GO:0003677">
    <property type="term" value="F:DNA binding"/>
    <property type="evidence" value="ECO:0007669"/>
    <property type="project" value="InterPro"/>
</dbReference>